<evidence type="ECO:0000313" key="4">
    <source>
        <dbReference type="EMBL" id="KZV96308.1"/>
    </source>
</evidence>
<evidence type="ECO:0000256" key="3">
    <source>
        <dbReference type="SAM" id="MobiDB-lite"/>
    </source>
</evidence>
<dbReference type="Gene3D" id="3.30.420.40">
    <property type="match status" value="2"/>
</dbReference>
<evidence type="ECO:0000256" key="1">
    <source>
        <dbReference type="ARBA" id="ARBA00022741"/>
    </source>
</evidence>
<gene>
    <name evidence="4" type="ORF">EXIGLDRAFT_733455</name>
</gene>
<dbReference type="PANTHER" id="PTHR45639:SF32">
    <property type="entry name" value="HEAT SHOCK PROTEIN PDR13"/>
    <property type="match status" value="1"/>
</dbReference>
<protein>
    <submittedName>
        <fullName evidence="4">Actin-like ATPase domain-containing protein</fullName>
    </submittedName>
</protein>
<feature type="region of interest" description="Disordered" evidence="3">
    <location>
        <begin position="499"/>
        <end position="542"/>
    </location>
</feature>
<feature type="region of interest" description="Disordered" evidence="3">
    <location>
        <begin position="574"/>
        <end position="597"/>
    </location>
</feature>
<reference evidence="4 5" key="1">
    <citation type="journal article" date="2016" name="Mol. Biol. Evol.">
        <title>Comparative Genomics of Early-Diverging Mushroom-Forming Fungi Provides Insights into the Origins of Lignocellulose Decay Capabilities.</title>
        <authorList>
            <person name="Nagy L.G."/>
            <person name="Riley R."/>
            <person name="Tritt A."/>
            <person name="Adam C."/>
            <person name="Daum C."/>
            <person name="Floudas D."/>
            <person name="Sun H."/>
            <person name="Yadav J.S."/>
            <person name="Pangilinan J."/>
            <person name="Larsson K.H."/>
            <person name="Matsuura K."/>
            <person name="Barry K."/>
            <person name="Labutti K."/>
            <person name="Kuo R."/>
            <person name="Ohm R.A."/>
            <person name="Bhattacharya S.S."/>
            <person name="Shirouzu T."/>
            <person name="Yoshinaga Y."/>
            <person name="Martin F.M."/>
            <person name="Grigoriev I.V."/>
            <person name="Hibbett D.S."/>
        </authorList>
    </citation>
    <scope>NUCLEOTIDE SEQUENCE [LARGE SCALE GENOMIC DNA]</scope>
    <source>
        <strain evidence="4 5">HHB12029</strain>
    </source>
</reference>
<dbReference type="Pfam" id="PF00012">
    <property type="entry name" value="HSP70"/>
    <property type="match status" value="2"/>
</dbReference>
<dbReference type="STRING" id="1314781.A0A165KGQ7"/>
<dbReference type="GO" id="GO:0005524">
    <property type="term" value="F:ATP binding"/>
    <property type="evidence" value="ECO:0007669"/>
    <property type="project" value="UniProtKB-KW"/>
</dbReference>
<dbReference type="GO" id="GO:0005829">
    <property type="term" value="C:cytosol"/>
    <property type="evidence" value="ECO:0007669"/>
    <property type="project" value="TreeGrafter"/>
</dbReference>
<dbReference type="PRINTS" id="PR00301">
    <property type="entry name" value="HEATSHOCK70"/>
</dbReference>
<sequence length="597" mass="62952">MATNGEVTKTVIGINFGNTYSSIAVLSNEKQAECIANENGERQIASAVSFSGEETYIGNQALPQTVKNARNTITGFRNLLGKTFAEIPDALKNSTSSAPVIAHPESGLPAFSVELLVPASLPNPALSKTSALNTPKRTPAPSTQATPAPSPPPEPHKITKILTVGEVTTLYLKSLLQSATDYLGKEVDGAVLPVPAWFTPAAREALVSAAADAGIKILQLLDEPGAALLTLPTDVDRTVLILDVGASALELALVTLRAGLGSILAHSSTPGIGAQAMDDRLIAYFAREFTKKTKTPLSVAPPANEEDARAERKLRLAVESTKKAIVSSPGAAACSVESLKSGLDLSVSVNRLRFDLELGPVYASILKAVGELVKEPTEVDEVVFVGGSARLPGLVSKLELFFPEETIMTYDVVEPTEVLARGCALQAQALREVEKEEGLEVKSTSKPIGIFFPGGGEEVEEGSNFLTLVHARTPLPARRTLTLTLPASTERVGFEIWEASQSVVHPPPPPPKASKETGDDEDDEEEDEDEEEPESPRKVTKKETLLGALLVALKKGKEVTVTVEAVVGTDGAVTVSSWSGADGERETISVPAPAPSS</sequence>
<dbReference type="Gene3D" id="3.90.640.10">
    <property type="entry name" value="Actin, Chain A, domain 4"/>
    <property type="match status" value="1"/>
</dbReference>
<accession>A0A165KGQ7</accession>
<dbReference type="EMBL" id="KV425944">
    <property type="protein sequence ID" value="KZV96308.1"/>
    <property type="molecule type" value="Genomic_DNA"/>
</dbReference>
<keyword evidence="1" id="KW-0547">Nucleotide-binding</keyword>
<dbReference type="GO" id="GO:0005634">
    <property type="term" value="C:nucleus"/>
    <property type="evidence" value="ECO:0007669"/>
    <property type="project" value="TreeGrafter"/>
</dbReference>
<feature type="compositionally biased region" description="Polar residues" evidence="3">
    <location>
        <begin position="126"/>
        <end position="136"/>
    </location>
</feature>
<keyword evidence="5" id="KW-1185">Reference proteome</keyword>
<dbReference type="OrthoDB" id="29851at2759"/>
<dbReference type="Gene3D" id="3.30.30.30">
    <property type="match status" value="1"/>
</dbReference>
<feature type="region of interest" description="Disordered" evidence="3">
    <location>
        <begin position="126"/>
        <end position="156"/>
    </location>
</feature>
<evidence type="ECO:0000256" key="2">
    <source>
        <dbReference type="ARBA" id="ARBA00022840"/>
    </source>
</evidence>
<name>A0A165KGQ7_EXIGL</name>
<feature type="compositionally biased region" description="Acidic residues" evidence="3">
    <location>
        <begin position="518"/>
        <end position="533"/>
    </location>
</feature>
<dbReference type="AlphaFoldDB" id="A0A165KGQ7"/>
<dbReference type="InterPro" id="IPR043129">
    <property type="entry name" value="ATPase_NBD"/>
</dbReference>
<keyword evidence="2" id="KW-0067">ATP-binding</keyword>
<dbReference type="Proteomes" id="UP000077266">
    <property type="component" value="Unassembled WGS sequence"/>
</dbReference>
<organism evidence="4 5">
    <name type="scientific">Exidia glandulosa HHB12029</name>
    <dbReference type="NCBI Taxonomy" id="1314781"/>
    <lineage>
        <taxon>Eukaryota</taxon>
        <taxon>Fungi</taxon>
        <taxon>Dikarya</taxon>
        <taxon>Basidiomycota</taxon>
        <taxon>Agaricomycotina</taxon>
        <taxon>Agaricomycetes</taxon>
        <taxon>Auriculariales</taxon>
        <taxon>Exidiaceae</taxon>
        <taxon>Exidia</taxon>
    </lineage>
</organism>
<dbReference type="GO" id="GO:0140662">
    <property type="term" value="F:ATP-dependent protein folding chaperone"/>
    <property type="evidence" value="ECO:0007669"/>
    <property type="project" value="InterPro"/>
</dbReference>
<dbReference type="SUPFAM" id="SSF53067">
    <property type="entry name" value="Actin-like ATPase domain"/>
    <property type="match status" value="2"/>
</dbReference>
<dbReference type="InParanoid" id="A0A165KGQ7"/>
<dbReference type="InterPro" id="IPR013126">
    <property type="entry name" value="Hsp_70_fam"/>
</dbReference>
<proteinExistence type="predicted"/>
<dbReference type="PANTHER" id="PTHR45639">
    <property type="entry name" value="HSC70CB, ISOFORM G-RELATED"/>
    <property type="match status" value="1"/>
</dbReference>
<evidence type="ECO:0000313" key="5">
    <source>
        <dbReference type="Proteomes" id="UP000077266"/>
    </source>
</evidence>
<dbReference type="FunCoup" id="A0A165KGQ7">
    <property type="interactions" value="16"/>
</dbReference>